<feature type="domain" description="GGDEF" evidence="4">
    <location>
        <begin position="175"/>
        <end position="304"/>
    </location>
</feature>
<dbReference type="Pfam" id="PF00990">
    <property type="entry name" value="GGDEF"/>
    <property type="match status" value="1"/>
</dbReference>
<dbReference type="InterPro" id="IPR043128">
    <property type="entry name" value="Rev_trsase/Diguanyl_cyclase"/>
</dbReference>
<dbReference type="InterPro" id="IPR029787">
    <property type="entry name" value="Nucleotide_cyclase"/>
</dbReference>
<dbReference type="PROSITE" id="PS50887">
    <property type="entry name" value="GGDEF"/>
    <property type="match status" value="1"/>
</dbReference>
<keyword evidence="3" id="KW-1133">Transmembrane helix</keyword>
<accession>K6WY72</accession>
<evidence type="ECO:0000259" key="4">
    <source>
        <dbReference type="PROSITE" id="PS50887"/>
    </source>
</evidence>
<feature type="transmembrane region" description="Helical" evidence="3">
    <location>
        <begin position="102"/>
        <end position="123"/>
    </location>
</feature>
<name>K6WY72_9ALTE</name>
<comment type="caution">
    <text evidence="5">The sequence shown here is derived from an EMBL/GenBank/DDBJ whole genome shotgun (WGS) entry which is preliminary data.</text>
</comment>
<dbReference type="EMBL" id="BAEN01000020">
    <property type="protein sequence ID" value="GAC13399.1"/>
    <property type="molecule type" value="Genomic_DNA"/>
</dbReference>
<dbReference type="InterPro" id="IPR000160">
    <property type="entry name" value="GGDEF_dom"/>
</dbReference>
<feature type="transmembrane region" description="Helical" evidence="3">
    <location>
        <begin position="70"/>
        <end position="90"/>
    </location>
</feature>
<evidence type="ECO:0000313" key="5">
    <source>
        <dbReference type="EMBL" id="GAC13399.1"/>
    </source>
</evidence>
<sequence length="304" mass="33948">MNLSLLAQHQRLFSVACASLTLSLTLSIGLGQAKALADISWLDMIGEGSVALLSLAWIFFLLVSRPPGRVTSALVIGLSCFLFSAVLDLVDEVMFYEHTATGLSMIESIPSGIGMLIMSYALYQWHQEQLILNKQLQKRESNSREHDQVDFITALYSAEYMRTQIDSQLQNSSSPGFSVVMLDINNFDLFNRQYGHDQGDHLLRELSDIILMNLRSTDLACRYAGDRFILLFPDTDLRTAEQIAEQIKLAIANIAFKPNQSGESVYHHLTFAAESAITGDASDSILQRVNRRLDMFKQHGQAHG</sequence>
<dbReference type="STRING" id="1127673.GLIP_0753"/>
<evidence type="ECO:0000256" key="2">
    <source>
        <dbReference type="ARBA" id="ARBA00034247"/>
    </source>
</evidence>
<reference evidence="5 6" key="1">
    <citation type="journal article" date="2017" name="Antonie Van Leeuwenhoek">
        <title>Rhizobium rhizosphaerae sp. nov., a novel species isolated from rice rhizosphere.</title>
        <authorList>
            <person name="Zhao J.J."/>
            <person name="Zhang J."/>
            <person name="Zhang R.J."/>
            <person name="Zhang C.W."/>
            <person name="Yin H.Q."/>
            <person name="Zhang X.X."/>
        </authorList>
    </citation>
    <scope>NUCLEOTIDE SEQUENCE [LARGE SCALE GENOMIC DNA]</scope>
    <source>
        <strain evidence="5 6">E3</strain>
    </source>
</reference>
<comment type="catalytic activity">
    <reaction evidence="2">
        <text>2 GTP = 3',3'-c-di-GMP + 2 diphosphate</text>
        <dbReference type="Rhea" id="RHEA:24898"/>
        <dbReference type="ChEBI" id="CHEBI:33019"/>
        <dbReference type="ChEBI" id="CHEBI:37565"/>
        <dbReference type="ChEBI" id="CHEBI:58805"/>
        <dbReference type="EC" id="2.7.7.65"/>
    </reaction>
</comment>
<proteinExistence type="predicted"/>
<evidence type="ECO:0000256" key="3">
    <source>
        <dbReference type="SAM" id="Phobius"/>
    </source>
</evidence>
<dbReference type="PANTHER" id="PTHR45138">
    <property type="entry name" value="REGULATORY COMPONENTS OF SENSORY TRANSDUCTION SYSTEM"/>
    <property type="match status" value="1"/>
</dbReference>
<dbReference type="SUPFAM" id="SSF55073">
    <property type="entry name" value="Nucleotide cyclase"/>
    <property type="match status" value="1"/>
</dbReference>
<dbReference type="OrthoDB" id="5914567at2"/>
<keyword evidence="3" id="KW-0472">Membrane</keyword>
<gene>
    <name evidence="5" type="ORF">GLIP_0753</name>
</gene>
<dbReference type="Gene3D" id="3.30.70.270">
    <property type="match status" value="1"/>
</dbReference>
<organism evidence="5 6">
    <name type="scientific">Aliiglaciecola lipolytica E3</name>
    <dbReference type="NCBI Taxonomy" id="1127673"/>
    <lineage>
        <taxon>Bacteria</taxon>
        <taxon>Pseudomonadati</taxon>
        <taxon>Pseudomonadota</taxon>
        <taxon>Gammaproteobacteria</taxon>
        <taxon>Alteromonadales</taxon>
        <taxon>Alteromonadaceae</taxon>
        <taxon>Aliiglaciecola</taxon>
    </lineage>
</organism>
<dbReference type="RefSeq" id="WP_008843219.1">
    <property type="nucleotide sequence ID" value="NZ_BAEN01000020.1"/>
</dbReference>
<dbReference type="PANTHER" id="PTHR45138:SF9">
    <property type="entry name" value="DIGUANYLATE CYCLASE DGCM-RELATED"/>
    <property type="match status" value="1"/>
</dbReference>
<evidence type="ECO:0000256" key="1">
    <source>
        <dbReference type="ARBA" id="ARBA00012528"/>
    </source>
</evidence>
<dbReference type="eggNOG" id="COG3706">
    <property type="taxonomic scope" value="Bacteria"/>
</dbReference>
<dbReference type="CDD" id="cd01949">
    <property type="entry name" value="GGDEF"/>
    <property type="match status" value="1"/>
</dbReference>
<dbReference type="GO" id="GO:0052621">
    <property type="term" value="F:diguanylate cyclase activity"/>
    <property type="evidence" value="ECO:0007669"/>
    <property type="project" value="UniProtKB-EC"/>
</dbReference>
<dbReference type="AlphaFoldDB" id="K6WY72"/>
<evidence type="ECO:0000313" key="6">
    <source>
        <dbReference type="Proteomes" id="UP000006334"/>
    </source>
</evidence>
<dbReference type="EC" id="2.7.7.65" evidence="1"/>
<dbReference type="NCBIfam" id="TIGR00254">
    <property type="entry name" value="GGDEF"/>
    <property type="match status" value="1"/>
</dbReference>
<keyword evidence="3" id="KW-0812">Transmembrane</keyword>
<dbReference type="Proteomes" id="UP000006334">
    <property type="component" value="Unassembled WGS sequence"/>
</dbReference>
<protein>
    <recommendedName>
        <fullName evidence="1">diguanylate cyclase</fullName>
        <ecNumber evidence="1">2.7.7.65</ecNumber>
    </recommendedName>
</protein>
<dbReference type="InterPro" id="IPR050469">
    <property type="entry name" value="Diguanylate_Cyclase"/>
</dbReference>
<keyword evidence="6" id="KW-1185">Reference proteome</keyword>
<feature type="transmembrane region" description="Helical" evidence="3">
    <location>
        <begin position="45"/>
        <end position="63"/>
    </location>
</feature>
<dbReference type="SMART" id="SM00267">
    <property type="entry name" value="GGDEF"/>
    <property type="match status" value="1"/>
</dbReference>